<comment type="caution">
    <text evidence="1">The sequence shown here is derived from an EMBL/GenBank/DDBJ whole genome shotgun (WGS) entry which is preliminary data.</text>
</comment>
<evidence type="ECO:0000313" key="1">
    <source>
        <dbReference type="EMBL" id="KAJ0083235.1"/>
    </source>
</evidence>
<protein>
    <submittedName>
        <fullName evidence="1">Uncharacterized protein</fullName>
    </submittedName>
</protein>
<gene>
    <name evidence="1" type="ORF">Patl1_29514</name>
</gene>
<reference evidence="2" key="1">
    <citation type="journal article" date="2023" name="G3 (Bethesda)">
        <title>Genome assembly and association tests identify interacting loci associated with vigor, precocity, and sex in interspecific pistachio rootstocks.</title>
        <authorList>
            <person name="Palmer W."/>
            <person name="Jacygrad E."/>
            <person name="Sagayaradj S."/>
            <person name="Cavanaugh K."/>
            <person name="Han R."/>
            <person name="Bertier L."/>
            <person name="Beede B."/>
            <person name="Kafkas S."/>
            <person name="Golino D."/>
            <person name="Preece J."/>
            <person name="Michelmore R."/>
        </authorList>
    </citation>
    <scope>NUCLEOTIDE SEQUENCE [LARGE SCALE GENOMIC DNA]</scope>
</reference>
<dbReference type="Proteomes" id="UP001164250">
    <property type="component" value="Chromosome 11"/>
</dbReference>
<name>A0ACC1AAF1_9ROSI</name>
<sequence length="99" mass="11598">MSSKLAKMADLRRFVHVSNGCFALKKTRAKSPKREQSSNVPAWEQKFDHIVEWNDSAAEEAFRKAKLRYWSEINGERCQIPLPNPDMYIDKIDWNLETV</sequence>
<accession>A0ACC1AAF1</accession>
<dbReference type="EMBL" id="CM047907">
    <property type="protein sequence ID" value="KAJ0083235.1"/>
    <property type="molecule type" value="Genomic_DNA"/>
</dbReference>
<organism evidence="1 2">
    <name type="scientific">Pistacia atlantica</name>
    <dbReference type="NCBI Taxonomy" id="434234"/>
    <lineage>
        <taxon>Eukaryota</taxon>
        <taxon>Viridiplantae</taxon>
        <taxon>Streptophyta</taxon>
        <taxon>Embryophyta</taxon>
        <taxon>Tracheophyta</taxon>
        <taxon>Spermatophyta</taxon>
        <taxon>Magnoliopsida</taxon>
        <taxon>eudicotyledons</taxon>
        <taxon>Gunneridae</taxon>
        <taxon>Pentapetalae</taxon>
        <taxon>rosids</taxon>
        <taxon>malvids</taxon>
        <taxon>Sapindales</taxon>
        <taxon>Anacardiaceae</taxon>
        <taxon>Pistacia</taxon>
    </lineage>
</organism>
<proteinExistence type="predicted"/>
<keyword evidence="2" id="KW-1185">Reference proteome</keyword>
<evidence type="ECO:0000313" key="2">
    <source>
        <dbReference type="Proteomes" id="UP001164250"/>
    </source>
</evidence>